<reference evidence="1" key="2">
    <citation type="submission" date="2021-04" db="EMBL/GenBank/DDBJ databases">
        <authorList>
            <person name="Gilroy R."/>
        </authorList>
    </citation>
    <scope>NUCLEOTIDE SEQUENCE</scope>
    <source>
        <strain evidence="1">Gambia16-930</strain>
    </source>
</reference>
<dbReference type="EMBL" id="DXGG01000121">
    <property type="protein sequence ID" value="HIW87328.1"/>
    <property type="molecule type" value="Genomic_DNA"/>
</dbReference>
<evidence type="ECO:0000313" key="2">
    <source>
        <dbReference type="Proteomes" id="UP000824267"/>
    </source>
</evidence>
<gene>
    <name evidence="1" type="ORF">IAC47_03530</name>
</gene>
<name>A0A9D1UH96_9BACT</name>
<dbReference type="AlphaFoldDB" id="A0A9D1UH96"/>
<protein>
    <recommendedName>
        <fullName evidence="3">SH3 domain-containing protein</fullName>
    </recommendedName>
</protein>
<evidence type="ECO:0008006" key="3">
    <source>
        <dbReference type="Google" id="ProtNLM"/>
    </source>
</evidence>
<reference evidence="1" key="1">
    <citation type="journal article" date="2021" name="PeerJ">
        <title>Extensive microbial diversity within the chicken gut microbiome revealed by metagenomics and culture.</title>
        <authorList>
            <person name="Gilroy R."/>
            <person name="Ravi A."/>
            <person name="Getino M."/>
            <person name="Pursley I."/>
            <person name="Horton D.L."/>
            <person name="Alikhan N.F."/>
            <person name="Baker D."/>
            <person name="Gharbi K."/>
            <person name="Hall N."/>
            <person name="Watson M."/>
            <person name="Adriaenssens E.M."/>
            <person name="Foster-Nyarko E."/>
            <person name="Jarju S."/>
            <person name="Secka A."/>
            <person name="Antonio M."/>
            <person name="Oren A."/>
            <person name="Chaudhuri R.R."/>
            <person name="La Ragione R."/>
            <person name="Hildebrand F."/>
            <person name="Pallen M.J."/>
        </authorList>
    </citation>
    <scope>NUCLEOTIDE SEQUENCE</scope>
    <source>
        <strain evidence="1">Gambia16-930</strain>
    </source>
</reference>
<comment type="caution">
    <text evidence="1">The sequence shown here is derived from an EMBL/GenBank/DDBJ whole genome shotgun (WGS) entry which is preliminary data.</text>
</comment>
<organism evidence="1 2">
    <name type="scientific">Candidatus Onthomorpha intestinigallinarum</name>
    <dbReference type="NCBI Taxonomy" id="2840880"/>
    <lineage>
        <taxon>Bacteria</taxon>
        <taxon>Pseudomonadati</taxon>
        <taxon>Bacteroidota</taxon>
        <taxon>Bacteroidia</taxon>
        <taxon>Bacteroidales</taxon>
        <taxon>Candidatus Onthomorpha</taxon>
    </lineage>
</organism>
<proteinExistence type="predicted"/>
<evidence type="ECO:0000313" key="1">
    <source>
        <dbReference type="EMBL" id="HIW87328.1"/>
    </source>
</evidence>
<sequence length="167" mass="19448">MKSMFLAYLLTFLQPTTDTNCCNANVVLSQTQEAVTVYRDCNRNDSIGFIMNDTLREDYFVGTIYQIKDGFAKVEGEYAISQESIPKGWVELRYISIYLVMDSQVPIYDNHNTNSGKTFIDFPEWYPVEILDCFQGWLYVNYRDNKQQKTGWLPPEFQCANPYTTCN</sequence>
<accession>A0A9D1UH96</accession>
<dbReference type="Proteomes" id="UP000824267">
    <property type="component" value="Unassembled WGS sequence"/>
</dbReference>